<dbReference type="Proteomes" id="UP001499854">
    <property type="component" value="Unassembled WGS sequence"/>
</dbReference>
<dbReference type="InterPro" id="IPR012133">
    <property type="entry name" value="Alpha-hydoxy_acid_DH_FMN"/>
</dbReference>
<keyword evidence="9" id="KW-1185">Reference proteome</keyword>
<dbReference type="InterPro" id="IPR016039">
    <property type="entry name" value="Thiolase-like"/>
</dbReference>
<dbReference type="InterPro" id="IPR013785">
    <property type="entry name" value="Aldolase_TIM"/>
</dbReference>
<gene>
    <name evidence="8" type="ORF">GCM10009838_53480</name>
</gene>
<evidence type="ECO:0000256" key="3">
    <source>
        <dbReference type="ARBA" id="ARBA00022643"/>
    </source>
</evidence>
<evidence type="ECO:0000256" key="1">
    <source>
        <dbReference type="ARBA" id="ARBA00001917"/>
    </source>
</evidence>
<dbReference type="Pfam" id="PF01070">
    <property type="entry name" value="FMN_dh"/>
    <property type="match status" value="1"/>
</dbReference>
<protein>
    <recommendedName>
        <fullName evidence="7">FMN hydroxy acid dehydrogenase domain-containing protein</fullName>
    </recommendedName>
</protein>
<comment type="similarity">
    <text evidence="5">Belongs to the FMN-dependent alpha-hydroxy acid dehydrogenase family.</text>
</comment>
<dbReference type="PANTHER" id="PTHR10578">
    <property type="entry name" value="S -2-HYDROXY-ACID OXIDASE-RELATED"/>
    <property type="match status" value="1"/>
</dbReference>
<organism evidence="8 9">
    <name type="scientific">Catenulispora subtropica</name>
    <dbReference type="NCBI Taxonomy" id="450798"/>
    <lineage>
        <taxon>Bacteria</taxon>
        <taxon>Bacillati</taxon>
        <taxon>Actinomycetota</taxon>
        <taxon>Actinomycetes</taxon>
        <taxon>Catenulisporales</taxon>
        <taxon>Catenulisporaceae</taxon>
        <taxon>Catenulispora</taxon>
    </lineage>
</organism>
<keyword evidence="3" id="KW-0288">FMN</keyword>
<comment type="cofactor">
    <cofactor evidence="1">
        <name>FMN</name>
        <dbReference type="ChEBI" id="CHEBI:58210"/>
    </cofactor>
</comment>
<dbReference type="CDD" id="cd02809">
    <property type="entry name" value="alpha_hydroxyacid_oxid_FMN"/>
    <property type="match status" value="1"/>
</dbReference>
<dbReference type="InterPro" id="IPR037396">
    <property type="entry name" value="FMN_HAD"/>
</dbReference>
<name>A0ABN2SEJ9_9ACTN</name>
<dbReference type="Gene3D" id="3.40.47.10">
    <property type="match status" value="1"/>
</dbReference>
<dbReference type="EMBL" id="BAAAQM010000033">
    <property type="protein sequence ID" value="GAA1984723.1"/>
    <property type="molecule type" value="Genomic_DNA"/>
</dbReference>
<reference evidence="8 9" key="1">
    <citation type="journal article" date="2019" name="Int. J. Syst. Evol. Microbiol.">
        <title>The Global Catalogue of Microorganisms (GCM) 10K type strain sequencing project: providing services to taxonomists for standard genome sequencing and annotation.</title>
        <authorList>
            <consortium name="The Broad Institute Genomics Platform"/>
            <consortium name="The Broad Institute Genome Sequencing Center for Infectious Disease"/>
            <person name="Wu L."/>
            <person name="Ma J."/>
        </authorList>
    </citation>
    <scope>NUCLEOTIDE SEQUENCE [LARGE SCALE GENOMIC DNA]</scope>
    <source>
        <strain evidence="8 9">JCM 16013</strain>
    </source>
</reference>
<evidence type="ECO:0000313" key="8">
    <source>
        <dbReference type="EMBL" id="GAA1984723.1"/>
    </source>
</evidence>
<feature type="domain" description="FMN hydroxy acid dehydrogenase" evidence="7">
    <location>
        <begin position="335"/>
        <end position="699"/>
    </location>
</feature>
<dbReference type="PROSITE" id="PS00557">
    <property type="entry name" value="FMN_HYDROXY_ACID_DH_1"/>
    <property type="match status" value="1"/>
</dbReference>
<evidence type="ECO:0000256" key="5">
    <source>
        <dbReference type="ARBA" id="ARBA00024042"/>
    </source>
</evidence>
<dbReference type="PROSITE" id="PS51349">
    <property type="entry name" value="FMN_HYDROXY_ACID_DH_2"/>
    <property type="match status" value="1"/>
</dbReference>
<dbReference type="SUPFAM" id="SSF53901">
    <property type="entry name" value="Thiolase-like"/>
    <property type="match status" value="1"/>
</dbReference>
<feature type="region of interest" description="Disordered" evidence="6">
    <location>
        <begin position="1"/>
        <end position="36"/>
    </location>
</feature>
<evidence type="ECO:0000256" key="4">
    <source>
        <dbReference type="ARBA" id="ARBA00023002"/>
    </source>
</evidence>
<evidence type="ECO:0000313" key="9">
    <source>
        <dbReference type="Proteomes" id="UP001499854"/>
    </source>
</evidence>
<dbReference type="SUPFAM" id="SSF51395">
    <property type="entry name" value="FMN-linked oxidoreductases"/>
    <property type="match status" value="1"/>
</dbReference>
<evidence type="ECO:0000259" key="7">
    <source>
        <dbReference type="PROSITE" id="PS51349"/>
    </source>
</evidence>
<dbReference type="PANTHER" id="PTHR10578:SF107">
    <property type="entry name" value="2-HYDROXYACID OXIDASE 1"/>
    <property type="match status" value="1"/>
</dbReference>
<dbReference type="InterPro" id="IPR000262">
    <property type="entry name" value="FMN-dep_DH"/>
</dbReference>
<dbReference type="RefSeq" id="WP_344659869.1">
    <property type="nucleotide sequence ID" value="NZ_BAAAQM010000033.1"/>
</dbReference>
<proteinExistence type="inferred from homology"/>
<evidence type="ECO:0000256" key="6">
    <source>
        <dbReference type="SAM" id="MobiDB-lite"/>
    </source>
</evidence>
<accession>A0ABN2SEJ9</accession>
<dbReference type="Gene3D" id="3.20.20.70">
    <property type="entry name" value="Aldolase class I"/>
    <property type="match status" value="1"/>
</dbReference>
<dbReference type="InterPro" id="IPR008259">
    <property type="entry name" value="FMN_hydac_DH_AS"/>
</dbReference>
<evidence type="ECO:0000256" key="2">
    <source>
        <dbReference type="ARBA" id="ARBA00022630"/>
    </source>
</evidence>
<sequence>MHTTVPPDVRTAPTGPAAPSDPADPTGLTDPAGPAADPVAGWGIRRAVRLAFPGPASLALDDEHTARLDTYLTDLLQPYGLALGPGSLVPRGQSYGEMAEALIELAVPAGEGVDLLIMAYAIPDITPGRATTTYLSHVCPGGPLAFAVSDQGTAAGFTGLRLVREYARTGGFRRALLIVVEQAWLAYDPGVPAAVPAGHTGVALLFGDGAAHEAVARPGPVRVRAGSAEAWPGAELDDFDDAQAVILGSVLKSDAESLSACTDVTFASPGRPTTGVWWELAGVLERDAARPPDQGRRIVLADADPDLGFLCTAAIDLHGGRTRSATRPGIERETEPPEILLCLDDYRTAAQERVTPEVWDFIDGGAETERTVAANRRAFTRVQLRPRALVDTEVCDTRTSLLGVSVGTPLAIAPTAYHRLVHPEGEVATARGAGAADALYTVSIFASRTLEDIAEAATGPLWLQLYWLRQRDALSALIDRAAAAGYRALVLTVDLQRMGRRRRDLRNRFSVRPDCAAVNLDAALMASAHTRGPAGTSALATHTAESIDPTATWSDLAWLRSRSRLPIVLKGILTAEDARLAVENGADAVIVSNHGGRQLDGAVPSLVALPEVVAAAGDACPVLFDGGVRSGGDAFAALALGAGAVFLGRPVLWGLAVGGARGVAGVLDLATEELAHTMALAGRPALDVIDGSALRFDERMEP</sequence>
<keyword evidence="4" id="KW-0560">Oxidoreductase</keyword>
<comment type="caution">
    <text evidence="8">The sequence shown here is derived from an EMBL/GenBank/DDBJ whole genome shotgun (WGS) entry which is preliminary data.</text>
</comment>
<keyword evidence="2" id="KW-0285">Flavoprotein</keyword>